<evidence type="ECO:0000313" key="3">
    <source>
        <dbReference type="Proteomes" id="UP001214638"/>
    </source>
</evidence>
<dbReference type="RefSeq" id="XP_067801817.1">
    <property type="nucleotide sequence ID" value="XM_067948576.1"/>
</dbReference>
<dbReference type="Proteomes" id="UP001214638">
    <property type="component" value="Unassembled WGS sequence"/>
</dbReference>
<dbReference type="EMBL" id="JALLKP010000131">
    <property type="protein sequence ID" value="KAK2194406.1"/>
    <property type="molecule type" value="Genomic_DNA"/>
</dbReference>
<accession>A0AAD9PHV8</accession>
<dbReference type="Pfam" id="PF04979">
    <property type="entry name" value="IPP-2"/>
    <property type="match status" value="1"/>
</dbReference>
<dbReference type="InterPro" id="IPR007062">
    <property type="entry name" value="PPI-2"/>
</dbReference>
<gene>
    <name evidence="2" type="ORF">BdWA1_003566</name>
    <name evidence="1" type="ORF">BdWA1_004131</name>
</gene>
<dbReference type="GeneID" id="94337863"/>
<dbReference type="PANTHER" id="PTHR12398:SF20">
    <property type="entry name" value="PROTEIN PHOSPHATASE 1 REGULATORY INHIBITOR SUBUNIT 2"/>
    <property type="match status" value="1"/>
</dbReference>
<dbReference type="GO" id="GO:0009966">
    <property type="term" value="P:regulation of signal transduction"/>
    <property type="evidence" value="ECO:0007669"/>
    <property type="project" value="InterPro"/>
</dbReference>
<dbReference type="KEGG" id="bdw:94337863"/>
<evidence type="ECO:0000313" key="2">
    <source>
        <dbReference type="EMBL" id="KAK2194974.1"/>
    </source>
</evidence>
<dbReference type="EMBL" id="JALLKP010000019">
    <property type="protein sequence ID" value="KAK2194974.1"/>
    <property type="molecule type" value="Genomic_DNA"/>
</dbReference>
<keyword evidence="2" id="KW-0650">Protein phosphatase inhibitor</keyword>
<name>A0AAD9PHV8_9APIC</name>
<protein>
    <submittedName>
        <fullName evidence="2">Protein phosphatase inhibitor 2 (IPP-2)</fullName>
    </submittedName>
</protein>
<comment type="caution">
    <text evidence="2">The sequence shown here is derived from an EMBL/GenBank/DDBJ whole genome shotgun (WGS) entry which is preliminary data.</text>
</comment>
<sequence length="119" mass="13844">MTSSKEDHKKHITWDESGILEQDKERGTRMKIYEVSTPFIYTTSDLESDDGSLETEDIAKELISRLNVVKCESDRKAAFLEHRKKHYDEFKTLKALKQDGKLKPEEDITYSTTDNKQNS</sequence>
<dbReference type="GO" id="GO:0004864">
    <property type="term" value="F:protein phosphatase inhibitor activity"/>
    <property type="evidence" value="ECO:0007669"/>
    <property type="project" value="UniProtKB-KW"/>
</dbReference>
<organism evidence="2 3">
    <name type="scientific">Babesia duncani</name>
    <dbReference type="NCBI Taxonomy" id="323732"/>
    <lineage>
        <taxon>Eukaryota</taxon>
        <taxon>Sar</taxon>
        <taxon>Alveolata</taxon>
        <taxon>Apicomplexa</taxon>
        <taxon>Aconoidasida</taxon>
        <taxon>Piroplasmida</taxon>
        <taxon>Babesiidae</taxon>
        <taxon>Babesia</taxon>
    </lineage>
</organism>
<dbReference type="PANTHER" id="PTHR12398">
    <property type="entry name" value="PROTEIN PHOSPHATASE INHIBITOR"/>
    <property type="match status" value="1"/>
</dbReference>
<proteinExistence type="predicted"/>
<keyword evidence="3" id="KW-1185">Reference proteome</keyword>
<evidence type="ECO:0000313" key="1">
    <source>
        <dbReference type="EMBL" id="KAK2194406.1"/>
    </source>
</evidence>
<dbReference type="AlphaFoldDB" id="A0AAD9PHV8"/>
<reference evidence="2" key="1">
    <citation type="journal article" date="2023" name="Nat. Microbiol.">
        <title>Babesia duncani multi-omics identifies virulence factors and drug targets.</title>
        <authorList>
            <person name="Singh P."/>
            <person name="Lonardi S."/>
            <person name="Liang Q."/>
            <person name="Vydyam P."/>
            <person name="Khabirova E."/>
            <person name="Fang T."/>
            <person name="Gihaz S."/>
            <person name="Thekkiniath J."/>
            <person name="Munshi M."/>
            <person name="Abel S."/>
            <person name="Ciampossin L."/>
            <person name="Batugedara G."/>
            <person name="Gupta M."/>
            <person name="Lu X.M."/>
            <person name="Lenz T."/>
            <person name="Chakravarty S."/>
            <person name="Cornillot E."/>
            <person name="Hu Y."/>
            <person name="Ma W."/>
            <person name="Gonzalez L.M."/>
            <person name="Sanchez S."/>
            <person name="Estrada K."/>
            <person name="Sanchez-Flores A."/>
            <person name="Montero E."/>
            <person name="Harb O.S."/>
            <person name="Le Roch K.G."/>
            <person name="Mamoun C.B."/>
        </authorList>
    </citation>
    <scope>NUCLEOTIDE SEQUENCE</scope>
    <source>
        <strain evidence="2">WA1</strain>
    </source>
</reference>